<dbReference type="Pfam" id="PF01425">
    <property type="entry name" value="Amidase"/>
    <property type="match status" value="2"/>
</dbReference>
<evidence type="ECO:0000313" key="4">
    <source>
        <dbReference type="EMBL" id="WAP68564.1"/>
    </source>
</evidence>
<evidence type="ECO:0000256" key="1">
    <source>
        <dbReference type="ARBA" id="ARBA00003871"/>
    </source>
</evidence>
<gene>
    <name evidence="4" type="ORF">OH818_25320</name>
</gene>
<dbReference type="PROSITE" id="PS00571">
    <property type="entry name" value="AMIDASES"/>
    <property type="match status" value="1"/>
</dbReference>
<protein>
    <recommendedName>
        <fullName evidence="2">Indoleacetamide hydrolase</fullName>
    </recommendedName>
</protein>
<dbReference type="PANTHER" id="PTHR11895">
    <property type="entry name" value="TRANSAMIDASE"/>
    <property type="match status" value="1"/>
</dbReference>
<dbReference type="InterPro" id="IPR023631">
    <property type="entry name" value="Amidase_dom"/>
</dbReference>
<proteinExistence type="predicted"/>
<feature type="domain" description="Amidase" evidence="3">
    <location>
        <begin position="37"/>
        <end position="252"/>
    </location>
</feature>
<dbReference type="PANTHER" id="PTHR11895:SF176">
    <property type="entry name" value="AMIDASE AMID-RELATED"/>
    <property type="match status" value="1"/>
</dbReference>
<name>A0ABY7BXK3_9HYPH</name>
<reference evidence="4" key="1">
    <citation type="submission" date="2022-12" db="EMBL/GenBank/DDBJ databases">
        <title>Jiella pelagia sp. nov., isolated from phosphonate enriched culture of Northwest Pacific surface seawater.</title>
        <authorList>
            <person name="Shin D.Y."/>
            <person name="Hwang C.Y."/>
        </authorList>
    </citation>
    <scope>NUCLEOTIDE SEQUENCE</scope>
    <source>
        <strain evidence="4">HL-NP1</strain>
    </source>
</reference>
<evidence type="ECO:0000256" key="2">
    <source>
        <dbReference type="ARBA" id="ARBA00021874"/>
    </source>
</evidence>
<keyword evidence="5" id="KW-1185">Reference proteome</keyword>
<dbReference type="Proteomes" id="UP001164020">
    <property type="component" value="Chromosome"/>
</dbReference>
<organism evidence="4 5">
    <name type="scientific">Jiella pelagia</name>
    <dbReference type="NCBI Taxonomy" id="2986949"/>
    <lineage>
        <taxon>Bacteria</taxon>
        <taxon>Pseudomonadati</taxon>
        <taxon>Pseudomonadota</taxon>
        <taxon>Alphaproteobacteria</taxon>
        <taxon>Hyphomicrobiales</taxon>
        <taxon>Aurantimonadaceae</taxon>
        <taxon>Jiella</taxon>
    </lineage>
</organism>
<evidence type="ECO:0000259" key="3">
    <source>
        <dbReference type="Pfam" id="PF01425"/>
    </source>
</evidence>
<comment type="function">
    <text evidence="1">Hydrolyzes indole-3-acetamide (IAM) into indole-3-acetic acid (IAA).</text>
</comment>
<dbReference type="EMBL" id="CP114029">
    <property type="protein sequence ID" value="WAP68564.1"/>
    <property type="molecule type" value="Genomic_DNA"/>
</dbReference>
<dbReference type="InterPro" id="IPR020556">
    <property type="entry name" value="Amidase_CS"/>
</dbReference>
<dbReference type="RefSeq" id="WP_268880985.1">
    <property type="nucleotide sequence ID" value="NZ_CP114029.1"/>
</dbReference>
<dbReference type="InterPro" id="IPR000120">
    <property type="entry name" value="Amidase"/>
</dbReference>
<accession>A0ABY7BXK3</accession>
<feature type="domain" description="Amidase" evidence="3">
    <location>
        <begin position="325"/>
        <end position="408"/>
    </location>
</feature>
<dbReference type="SUPFAM" id="SSF75304">
    <property type="entry name" value="Amidase signature (AS) enzymes"/>
    <property type="match status" value="1"/>
</dbReference>
<sequence length="440" mass="44776">MTPGDRDVAADRCREAGGALGEAFQLFAETGTAGDAAGAAGPLAGLPYAAKDMFDLAGRAPLCGLAAPLSPPPSKAAEILSLFDDAGAIRVGLARMSKLAFEPSGIGTARNPWNPEFATGGSSSGSGAAVACGAAFVAIGSDTAGSVRIPASCCGVTGWKPSPALVPDDGAMVLSPSLDTIGLFARGAADILMVADATGLFDRANAAAETAGDVGRKTNGSIAIAEDLLPRCDPSVRSACEDGIAVLKRLGRPSITCRAGPAIDDNGAAALRVLGAECARAFGEIPALSRDEPDLARRLSAGLAIDDDTLRRDLDGRPEARAAFIDGVFGGADVLVTPAMAIRTPSLAEVDPSVPGFSGRTLYALSAFLRFANYLGLPALALPTGFDDRGMPVALQLVGRPYADRTLLELGTAFQAASNWHGRVPPHARPILEATEGLSR</sequence>
<dbReference type="InterPro" id="IPR036928">
    <property type="entry name" value="AS_sf"/>
</dbReference>
<dbReference type="Gene3D" id="3.90.1300.10">
    <property type="entry name" value="Amidase signature (AS) domain"/>
    <property type="match status" value="1"/>
</dbReference>
<evidence type="ECO:0000313" key="5">
    <source>
        <dbReference type="Proteomes" id="UP001164020"/>
    </source>
</evidence>